<sequence length="209" mass="22633">MEIAEVWQSIDGERTALAGQLAGLQPEQWDTSSLCTGLSVREVLAHLTASGVLSGPRWFFGVLRARFDFDKQVAQRLQEQLGANPAETLARFEATIGSRTSPPVPKLALLGETVVHGEDIRHPLGLVREHPLPVLQALAEYYAGSDQVVLARSRVRGLRLEAEDSGFATGEGPLIRGKTLALIMAMTGRKAYWPQLSGPGLARLMTQPG</sequence>
<evidence type="ECO:0000259" key="1">
    <source>
        <dbReference type="Pfam" id="PF11716"/>
    </source>
</evidence>
<dbReference type="Pfam" id="PF11716">
    <property type="entry name" value="MDMPI_N"/>
    <property type="match status" value="1"/>
</dbReference>
<name>A0ABU1J9J3_9MICC</name>
<organism evidence="2 3">
    <name type="scientific">Arthrobacter russicus</name>
    <dbReference type="NCBI Taxonomy" id="172040"/>
    <lineage>
        <taxon>Bacteria</taxon>
        <taxon>Bacillati</taxon>
        <taxon>Actinomycetota</taxon>
        <taxon>Actinomycetes</taxon>
        <taxon>Micrococcales</taxon>
        <taxon>Micrococcaceae</taxon>
        <taxon>Arthrobacter</taxon>
    </lineage>
</organism>
<dbReference type="InterPro" id="IPR034660">
    <property type="entry name" value="DinB/YfiT-like"/>
</dbReference>
<dbReference type="InterPro" id="IPR017517">
    <property type="entry name" value="Maleyloyr_isom"/>
</dbReference>
<dbReference type="NCBIfam" id="TIGR03083">
    <property type="entry name" value="maleylpyruvate isomerase family mycothiol-dependent enzyme"/>
    <property type="match status" value="1"/>
</dbReference>
<feature type="domain" description="Mycothiol-dependent maleylpyruvate isomerase metal-binding" evidence="1">
    <location>
        <begin position="13"/>
        <end position="96"/>
    </location>
</feature>
<gene>
    <name evidence="2" type="ORF">JOE69_001063</name>
</gene>
<dbReference type="InterPro" id="IPR024344">
    <property type="entry name" value="MDMPI_metal-binding"/>
</dbReference>
<protein>
    <submittedName>
        <fullName evidence="2">Uncharacterized protein (TIGR03083 family)</fullName>
    </submittedName>
</protein>
<keyword evidence="3" id="KW-1185">Reference proteome</keyword>
<dbReference type="RefSeq" id="WP_309796703.1">
    <property type="nucleotide sequence ID" value="NZ_BAAAHY010000006.1"/>
</dbReference>
<dbReference type="Proteomes" id="UP001185069">
    <property type="component" value="Unassembled WGS sequence"/>
</dbReference>
<evidence type="ECO:0000313" key="3">
    <source>
        <dbReference type="Proteomes" id="UP001185069"/>
    </source>
</evidence>
<comment type="caution">
    <text evidence="2">The sequence shown here is derived from an EMBL/GenBank/DDBJ whole genome shotgun (WGS) entry which is preliminary data.</text>
</comment>
<proteinExistence type="predicted"/>
<accession>A0ABU1J9J3</accession>
<dbReference type="SUPFAM" id="SSF109854">
    <property type="entry name" value="DinB/YfiT-like putative metalloenzymes"/>
    <property type="match status" value="1"/>
</dbReference>
<reference evidence="2 3" key="1">
    <citation type="submission" date="2023-07" db="EMBL/GenBank/DDBJ databases">
        <title>Sequencing the genomes of 1000 actinobacteria strains.</title>
        <authorList>
            <person name="Klenk H.-P."/>
        </authorList>
    </citation>
    <scope>NUCLEOTIDE SEQUENCE [LARGE SCALE GENOMIC DNA]</scope>
    <source>
        <strain evidence="2 3">DSM 14555</strain>
    </source>
</reference>
<evidence type="ECO:0000313" key="2">
    <source>
        <dbReference type="EMBL" id="MDR6268825.1"/>
    </source>
</evidence>
<dbReference type="Gene3D" id="1.20.120.450">
    <property type="entry name" value="dinb family like domain"/>
    <property type="match status" value="1"/>
</dbReference>
<dbReference type="EMBL" id="JAVDQF010000001">
    <property type="protein sequence ID" value="MDR6268825.1"/>
    <property type="molecule type" value="Genomic_DNA"/>
</dbReference>